<evidence type="ECO:0000256" key="3">
    <source>
        <dbReference type="ARBA" id="ARBA00022692"/>
    </source>
</evidence>
<dbReference type="Pfam" id="PF00510">
    <property type="entry name" value="COX3"/>
    <property type="match status" value="1"/>
</dbReference>
<evidence type="ECO:0000313" key="10">
    <source>
        <dbReference type="Proteomes" id="UP001143304"/>
    </source>
</evidence>
<reference evidence="9" key="1">
    <citation type="submission" date="2019-02" db="EMBL/GenBank/DDBJ databases">
        <authorList>
            <person name="Li S.-H."/>
        </authorList>
    </citation>
    <scope>NUCLEOTIDE SEQUENCE</scope>
    <source>
        <strain evidence="9">IMCC11814</strain>
    </source>
</reference>
<feature type="transmembrane region" description="Helical" evidence="7">
    <location>
        <begin position="39"/>
        <end position="61"/>
    </location>
</feature>
<comment type="similarity">
    <text evidence="2 6">Belongs to the cytochrome c oxidase subunit 3 family.</text>
</comment>
<gene>
    <name evidence="9" type="ORF">EYC82_11895</name>
</gene>
<feature type="transmembrane region" description="Helical" evidence="7">
    <location>
        <begin position="149"/>
        <end position="174"/>
    </location>
</feature>
<dbReference type="PROSITE" id="PS50253">
    <property type="entry name" value="COX3"/>
    <property type="match status" value="1"/>
</dbReference>
<evidence type="ECO:0000256" key="2">
    <source>
        <dbReference type="ARBA" id="ARBA00010581"/>
    </source>
</evidence>
<accession>A0ABT3T6Z7</accession>
<evidence type="ECO:0000256" key="4">
    <source>
        <dbReference type="ARBA" id="ARBA00022989"/>
    </source>
</evidence>
<proteinExistence type="inferred from homology"/>
<dbReference type="Proteomes" id="UP001143304">
    <property type="component" value="Unassembled WGS sequence"/>
</dbReference>
<dbReference type="PANTHER" id="PTHR11403">
    <property type="entry name" value="CYTOCHROME C OXIDASE SUBUNIT III"/>
    <property type="match status" value="1"/>
</dbReference>
<feature type="transmembrane region" description="Helical" evidence="7">
    <location>
        <begin position="81"/>
        <end position="100"/>
    </location>
</feature>
<dbReference type="Gene3D" id="1.20.120.80">
    <property type="entry name" value="Cytochrome c oxidase, subunit III, four-helix bundle"/>
    <property type="match status" value="1"/>
</dbReference>
<name>A0ABT3T6Z7_9GAMM</name>
<dbReference type="InterPro" id="IPR013833">
    <property type="entry name" value="Cyt_c_oxidase_su3_a-hlx"/>
</dbReference>
<organism evidence="9 10">
    <name type="scientific">Candidatus Marimicrobium litorale</name>
    <dbReference type="NCBI Taxonomy" id="2518991"/>
    <lineage>
        <taxon>Bacteria</taxon>
        <taxon>Pseudomonadati</taxon>
        <taxon>Pseudomonadota</taxon>
        <taxon>Gammaproteobacteria</taxon>
        <taxon>Cellvibrionales</taxon>
        <taxon>Halieaceae</taxon>
        <taxon>Marimicrobium</taxon>
    </lineage>
</organism>
<evidence type="ECO:0000256" key="7">
    <source>
        <dbReference type="SAM" id="Phobius"/>
    </source>
</evidence>
<keyword evidence="3 6" id="KW-0812">Transmembrane</keyword>
<evidence type="ECO:0000313" key="9">
    <source>
        <dbReference type="EMBL" id="MCX2978058.1"/>
    </source>
</evidence>
<keyword evidence="5 7" id="KW-0472">Membrane</keyword>
<dbReference type="RefSeq" id="WP_279249760.1">
    <property type="nucleotide sequence ID" value="NZ_SHNO01000001.1"/>
</dbReference>
<dbReference type="InterPro" id="IPR035973">
    <property type="entry name" value="Cyt_c_oxidase_su3-like_sf"/>
</dbReference>
<sequence length="226" mass="25097">MKLLKVLGTKPWLHDTEAGGVAAYAGPDNEAAARIALRFVLAIVGVLFFLFIITFLSRSQYPDFEALAGAPWQPFTDPTRLWFNTSLLFMASVAMQWGLGGTRQGKLNVAVTGISAAVFFTLMFIVAQMDLWLHLQSMGYYITSNPANSYFYVLTAIHALHLIGGLVILSNVVFRVWYDNKLESLAAPLQLCTTYWHFLFGVWLVLFALLSSRPETINALAAMCGF</sequence>
<comment type="subcellular location">
    <subcellularLocation>
        <location evidence="6">Cell membrane</location>
        <topology evidence="6">Multi-pass membrane protein</topology>
    </subcellularLocation>
    <subcellularLocation>
        <location evidence="1">Membrane</location>
        <topology evidence="1">Multi-pass membrane protein</topology>
    </subcellularLocation>
</comment>
<dbReference type="InterPro" id="IPR000298">
    <property type="entry name" value="Cyt_c_oxidase-like_su3"/>
</dbReference>
<evidence type="ECO:0000256" key="6">
    <source>
        <dbReference type="RuleBase" id="RU003376"/>
    </source>
</evidence>
<dbReference type="SUPFAM" id="SSF81452">
    <property type="entry name" value="Cytochrome c oxidase subunit III-like"/>
    <property type="match status" value="1"/>
</dbReference>
<dbReference type="EMBL" id="SHNO01000001">
    <property type="protein sequence ID" value="MCX2978058.1"/>
    <property type="molecule type" value="Genomic_DNA"/>
</dbReference>
<evidence type="ECO:0000256" key="1">
    <source>
        <dbReference type="ARBA" id="ARBA00004141"/>
    </source>
</evidence>
<keyword evidence="4 7" id="KW-1133">Transmembrane helix</keyword>
<dbReference type="PANTHER" id="PTHR11403:SF10">
    <property type="entry name" value="CYTOCHROME C OXIDASE"/>
    <property type="match status" value="1"/>
</dbReference>
<evidence type="ECO:0000256" key="5">
    <source>
        <dbReference type="ARBA" id="ARBA00023136"/>
    </source>
</evidence>
<protein>
    <submittedName>
        <fullName evidence="9">Cytochrome c oxidase subunit III</fullName>
    </submittedName>
</protein>
<feature type="transmembrane region" description="Helical" evidence="7">
    <location>
        <begin position="107"/>
        <end position="129"/>
    </location>
</feature>
<feature type="transmembrane region" description="Helical" evidence="7">
    <location>
        <begin position="186"/>
        <end position="210"/>
    </location>
</feature>
<keyword evidence="10" id="KW-1185">Reference proteome</keyword>
<dbReference type="InterPro" id="IPR024791">
    <property type="entry name" value="Cyt_c/ubiquinol_Oxase_su3"/>
</dbReference>
<feature type="domain" description="Heme-copper oxidase subunit III family profile" evidence="8">
    <location>
        <begin position="1"/>
        <end position="215"/>
    </location>
</feature>
<comment type="caution">
    <text evidence="9">The sequence shown here is derived from an EMBL/GenBank/DDBJ whole genome shotgun (WGS) entry which is preliminary data.</text>
</comment>
<evidence type="ECO:0000259" key="8">
    <source>
        <dbReference type="PROSITE" id="PS50253"/>
    </source>
</evidence>